<sequence length="496" mass="56164">MFKKLLNALKRGLVKIGLIKSIEKLSDHKDIAMNEELYEHIDVWKDLYKGYHEPFHKIKYHTLDGQKTRKMYTLMMAKTSAAEMASLVFNEKCEISISDEPLSEFIDDVFKKNKFYKKFQDHLEYNFAFGGAVIKPYVKDGKVMLSFVTADCFVPISWVNDTITEGVFVSEYKQGNKTYTHLEWHLQSVDEVKGPGYTIKNELYESQGTDLGTKVSLSILFPNLDEQIGIHPLEKPVFTYIKPNTANNVDTQSPLGISIYANALDTMKAIDTAFDSFHREFRLGKKRIIVPSHMVKSVVDPQTGEMHRYYDPTDETYESFNGDMDNDEIKDIEITLRVNEHISAINALLNLFAMQTGFSAGTFSFDGDSVKTATEVVSENSKTFKSKKSHETIIEAGLQEVIESIVAVAELYDLYSAPEDYEVTVTFDDSIVEDNAAEQARQIQLVINKLQPKKRAMMVIHGVTEEEAEQLMKEINEEQAAATAEQVDMFGTGGGN</sequence>
<dbReference type="Proteomes" id="UP000480185">
    <property type="component" value="Unassembled WGS sequence"/>
</dbReference>
<dbReference type="NCBIfam" id="TIGR01542">
    <property type="entry name" value="A118_put_portal"/>
    <property type="match status" value="1"/>
</dbReference>
<protein>
    <submittedName>
        <fullName evidence="2">Phage portal protein</fullName>
    </submittedName>
</protein>
<evidence type="ECO:0000313" key="3">
    <source>
        <dbReference type="Proteomes" id="UP000480185"/>
    </source>
</evidence>
<dbReference type="AlphaFoldDB" id="A0A6G1X7V9"/>
<dbReference type="OrthoDB" id="1641671at2"/>
<keyword evidence="1" id="KW-0175">Coiled coil</keyword>
<accession>A0A6G1X7V9</accession>
<dbReference type="InterPro" id="IPR006432">
    <property type="entry name" value="Phage_portal_A118-type"/>
</dbReference>
<evidence type="ECO:0000256" key="1">
    <source>
        <dbReference type="SAM" id="Coils"/>
    </source>
</evidence>
<dbReference type="Pfam" id="PF05133">
    <property type="entry name" value="SPP1_portal"/>
    <property type="match status" value="1"/>
</dbReference>
<dbReference type="RefSeq" id="WP_153728889.1">
    <property type="nucleotide sequence ID" value="NZ_WJNH01000007.1"/>
</dbReference>
<dbReference type="PIRSF" id="PIRSF011911">
    <property type="entry name" value="A118_put_portal"/>
    <property type="match status" value="1"/>
</dbReference>
<name>A0A6G1X7V9_9BACI</name>
<proteinExistence type="predicted"/>
<evidence type="ECO:0000313" key="2">
    <source>
        <dbReference type="EMBL" id="MRG86996.1"/>
    </source>
</evidence>
<dbReference type="EMBL" id="WJNH01000007">
    <property type="protein sequence ID" value="MRG86996.1"/>
    <property type="molecule type" value="Genomic_DNA"/>
</dbReference>
<dbReference type="InterPro" id="IPR021145">
    <property type="entry name" value="Portal_protein_SPP1_Gp6-like"/>
</dbReference>
<organism evidence="2 3">
    <name type="scientific">Salinibacillus xinjiangensis</name>
    <dbReference type="NCBI Taxonomy" id="1229268"/>
    <lineage>
        <taxon>Bacteria</taxon>
        <taxon>Bacillati</taxon>
        <taxon>Bacillota</taxon>
        <taxon>Bacilli</taxon>
        <taxon>Bacillales</taxon>
        <taxon>Bacillaceae</taxon>
        <taxon>Salinibacillus</taxon>
    </lineage>
</organism>
<comment type="caution">
    <text evidence="2">The sequence shown here is derived from an EMBL/GenBank/DDBJ whole genome shotgun (WGS) entry which is preliminary data.</text>
</comment>
<keyword evidence="3" id="KW-1185">Reference proteome</keyword>
<reference evidence="2 3" key="1">
    <citation type="submission" date="2019-11" db="EMBL/GenBank/DDBJ databases">
        <authorList>
            <person name="Li J."/>
        </authorList>
    </citation>
    <scope>NUCLEOTIDE SEQUENCE [LARGE SCALE GENOMIC DNA]</scope>
    <source>
        <strain evidence="2 3">J4</strain>
    </source>
</reference>
<gene>
    <name evidence="2" type="ORF">GH754_11820</name>
</gene>
<feature type="coiled-coil region" evidence="1">
    <location>
        <begin position="461"/>
        <end position="488"/>
    </location>
</feature>